<dbReference type="AlphaFoldDB" id="A0A2P5YRI6"/>
<accession>A0A2P5YRI6</accession>
<organism evidence="2 3">
    <name type="scientific">Gossypium barbadense</name>
    <name type="common">Sea Island cotton</name>
    <name type="synonym">Hibiscus barbadensis</name>
    <dbReference type="NCBI Taxonomy" id="3634"/>
    <lineage>
        <taxon>Eukaryota</taxon>
        <taxon>Viridiplantae</taxon>
        <taxon>Streptophyta</taxon>
        <taxon>Embryophyta</taxon>
        <taxon>Tracheophyta</taxon>
        <taxon>Spermatophyta</taxon>
        <taxon>Magnoliopsida</taxon>
        <taxon>eudicotyledons</taxon>
        <taxon>Gunneridae</taxon>
        <taxon>Pentapetalae</taxon>
        <taxon>rosids</taxon>
        <taxon>malvids</taxon>
        <taxon>Malvales</taxon>
        <taxon>Malvaceae</taxon>
        <taxon>Malvoideae</taxon>
        <taxon>Gossypium</taxon>
    </lineage>
</organism>
<gene>
    <name evidence="2" type="ORF">GOBAR_AA02353</name>
</gene>
<protein>
    <submittedName>
        <fullName evidence="2">Uncharacterized protein</fullName>
    </submittedName>
</protein>
<evidence type="ECO:0000256" key="1">
    <source>
        <dbReference type="SAM" id="MobiDB-lite"/>
    </source>
</evidence>
<feature type="region of interest" description="Disordered" evidence="1">
    <location>
        <begin position="83"/>
        <end position="103"/>
    </location>
</feature>
<proteinExistence type="predicted"/>
<dbReference type="Proteomes" id="UP000239757">
    <property type="component" value="Unassembled WGS sequence"/>
</dbReference>
<name>A0A2P5YRI6_GOSBA</name>
<dbReference type="EMBL" id="KZ662858">
    <property type="protein sequence ID" value="PPS18220.1"/>
    <property type="molecule type" value="Genomic_DNA"/>
</dbReference>
<evidence type="ECO:0000313" key="2">
    <source>
        <dbReference type="EMBL" id="PPS18220.1"/>
    </source>
</evidence>
<evidence type="ECO:0000313" key="3">
    <source>
        <dbReference type="Proteomes" id="UP000239757"/>
    </source>
</evidence>
<reference evidence="2 3" key="1">
    <citation type="submission" date="2015-01" db="EMBL/GenBank/DDBJ databases">
        <title>Genome of allotetraploid Gossypium barbadense reveals genomic plasticity and fiber elongation in cotton evolution.</title>
        <authorList>
            <person name="Chen X."/>
            <person name="Liu X."/>
            <person name="Zhao B."/>
            <person name="Zheng H."/>
            <person name="Hu Y."/>
            <person name="Lu G."/>
            <person name="Yang C."/>
            <person name="Chen J."/>
            <person name="Shan C."/>
            <person name="Zhang L."/>
            <person name="Zhou Y."/>
            <person name="Wang L."/>
            <person name="Guo W."/>
            <person name="Bai Y."/>
            <person name="Ruan J."/>
            <person name="Shangguan X."/>
            <person name="Mao Y."/>
            <person name="Jiang J."/>
            <person name="Zhu Y."/>
            <person name="Lei J."/>
            <person name="Kang H."/>
            <person name="Chen S."/>
            <person name="He X."/>
            <person name="Wang R."/>
            <person name="Wang Y."/>
            <person name="Chen J."/>
            <person name="Wang L."/>
            <person name="Yu S."/>
            <person name="Wang B."/>
            <person name="Wei J."/>
            <person name="Song S."/>
            <person name="Lu X."/>
            <person name="Gao Z."/>
            <person name="Gu W."/>
            <person name="Deng X."/>
            <person name="Ma D."/>
            <person name="Wang S."/>
            <person name="Liang W."/>
            <person name="Fang L."/>
            <person name="Cai C."/>
            <person name="Zhu X."/>
            <person name="Zhou B."/>
            <person name="Zhang Y."/>
            <person name="Chen Z."/>
            <person name="Xu S."/>
            <person name="Zhu R."/>
            <person name="Wang S."/>
            <person name="Zhang T."/>
            <person name="Zhao G."/>
        </authorList>
    </citation>
    <scope>NUCLEOTIDE SEQUENCE [LARGE SCALE GENOMIC DNA]</scope>
    <source>
        <strain evidence="3">cv. Xinhai21</strain>
        <tissue evidence="2">Leaf</tissue>
    </source>
</reference>
<sequence>MESMVALHCHDRSRQTDPTLLFAKLVDVEPAEDFSPLGEEREAQELLVIEIDADGKDVYDNNGSSDHKFEDYNDLDQDEVLDDINDEGANDNEHVNTTSVGNPNRGIVICNDLGAYMSIIDPDTADASEFLE</sequence>